<comment type="caution">
    <text evidence="1">The sequence shown here is derived from an EMBL/GenBank/DDBJ whole genome shotgun (WGS) entry which is preliminary data.</text>
</comment>
<evidence type="ECO:0000313" key="1">
    <source>
        <dbReference type="EMBL" id="MDF1611577.1"/>
    </source>
</evidence>
<evidence type="ECO:0000313" key="2">
    <source>
        <dbReference type="Proteomes" id="UP001221302"/>
    </source>
</evidence>
<dbReference type="EMBL" id="JARGDL010000005">
    <property type="protein sequence ID" value="MDF1611577.1"/>
    <property type="molecule type" value="Genomic_DNA"/>
</dbReference>
<gene>
    <name evidence="1" type="ORF">P0M35_05415</name>
</gene>
<protein>
    <recommendedName>
        <fullName evidence="3">Outer membrane protein beta-barrel domain-containing protein</fullName>
    </recommendedName>
</protein>
<dbReference type="RefSeq" id="WP_321535344.1">
    <property type="nucleotide sequence ID" value="NZ_JARGDL010000005.1"/>
</dbReference>
<proteinExistence type="predicted"/>
<reference evidence="1" key="1">
    <citation type="submission" date="2023-03" db="EMBL/GenBank/DDBJ databases">
        <title>Stygiobacter electus gen. nov., sp. nov., facultatively anaerobic thermotolerant bacterium of the class Ignavibacteria from a well of Yessentuki mineral water deposit.</title>
        <authorList>
            <person name="Podosokorskaya O.A."/>
            <person name="Elcheninov A.G."/>
            <person name="Petrova N.F."/>
            <person name="Zavarzina D.G."/>
            <person name="Kublanov I.V."/>
            <person name="Merkel A.Y."/>
        </authorList>
    </citation>
    <scope>NUCLEOTIDE SEQUENCE</scope>
    <source>
        <strain evidence="1">09-Me</strain>
    </source>
</reference>
<dbReference type="AlphaFoldDB" id="A0AAE3NZH0"/>
<name>A0AAE3NZH0_9BACT</name>
<organism evidence="1 2">
    <name type="scientific">Stygiobacter electus</name>
    <dbReference type="NCBI Taxonomy" id="3032292"/>
    <lineage>
        <taxon>Bacteria</taxon>
        <taxon>Pseudomonadati</taxon>
        <taxon>Ignavibacteriota</taxon>
        <taxon>Ignavibacteria</taxon>
        <taxon>Ignavibacteriales</taxon>
        <taxon>Melioribacteraceae</taxon>
        <taxon>Stygiobacter</taxon>
    </lineage>
</organism>
<evidence type="ECO:0008006" key="3">
    <source>
        <dbReference type="Google" id="ProtNLM"/>
    </source>
</evidence>
<dbReference type="Proteomes" id="UP001221302">
    <property type="component" value="Unassembled WGS sequence"/>
</dbReference>
<keyword evidence="2" id="KW-1185">Reference proteome</keyword>
<accession>A0AAE3NZH0</accession>
<sequence>MNRYLFIVCVFFLFNDIHLAQFNKDGMYLDINFMFASEHKSENIIHSLDPLSRTLTKYDYEKLVMAFSLGFSGKINLTRTICINYRPGISFSDEYYTFLDFGTSLRIRIVNKVFTSAGILAKLCITPKVGNFSNATPRGESFEYFINVGYEIDDRLTLLLSLNDTINNEYGSSYSRWGIMNDTYIKKNVNWILKIGLEYNL</sequence>